<keyword evidence="4" id="KW-1185">Reference proteome</keyword>
<evidence type="ECO:0000256" key="1">
    <source>
        <dbReference type="SAM" id="MobiDB-lite"/>
    </source>
</evidence>
<protein>
    <recommendedName>
        <fullName evidence="2">F-box domain-containing protein</fullName>
    </recommendedName>
</protein>
<sequence>MALAAFPRELIVSIFEQLEECDINALFQTNAHLYDLLSEGDTDALMKFIAYGLNLHACGQPSNFAVNKALLDIDSVAGHEEKPEEEPEEEKEEKEEKEEEEEESLFLRYHDETLEFPKQMPPSHDNQCQHEPLPQPEPLICYAAKNGNVSIMQTLLAHGVYPDIRNKKGEMPLIIASRERHEDNIVIAI</sequence>
<dbReference type="Gene3D" id="1.25.40.20">
    <property type="entry name" value="Ankyrin repeat-containing domain"/>
    <property type="match status" value="1"/>
</dbReference>
<reference evidence="4" key="1">
    <citation type="journal article" date="2014" name="Nat. Commun.">
        <title>Genomic adaptations of the halophilic Dead Sea filamentous fungus Eurotium rubrum.</title>
        <authorList>
            <person name="Kis-Papo T."/>
            <person name="Weig A.R."/>
            <person name="Riley R."/>
            <person name="Persoh D."/>
            <person name="Salamov A."/>
            <person name="Sun H."/>
            <person name="Lipzen A."/>
            <person name="Wasser S.P."/>
            <person name="Rambold G."/>
            <person name="Grigoriev I.V."/>
            <person name="Nevo E."/>
        </authorList>
    </citation>
    <scope>NUCLEOTIDE SEQUENCE [LARGE SCALE GENOMIC DNA]</scope>
    <source>
        <strain evidence="4">CBS 135680</strain>
    </source>
</reference>
<dbReference type="EMBL" id="KK088412">
    <property type="protein sequence ID" value="EYE99234.1"/>
    <property type="molecule type" value="Genomic_DNA"/>
</dbReference>
<dbReference type="GeneID" id="63702509"/>
<dbReference type="SUPFAM" id="SSF48403">
    <property type="entry name" value="Ankyrin repeat"/>
    <property type="match status" value="1"/>
</dbReference>
<dbReference type="STRING" id="1388766.A0A017SRM0"/>
<organism evidence="3 4">
    <name type="scientific">Aspergillus ruber (strain CBS 135680)</name>
    <dbReference type="NCBI Taxonomy" id="1388766"/>
    <lineage>
        <taxon>Eukaryota</taxon>
        <taxon>Fungi</taxon>
        <taxon>Dikarya</taxon>
        <taxon>Ascomycota</taxon>
        <taxon>Pezizomycotina</taxon>
        <taxon>Eurotiomycetes</taxon>
        <taxon>Eurotiomycetidae</taxon>
        <taxon>Eurotiales</taxon>
        <taxon>Aspergillaceae</taxon>
        <taxon>Aspergillus</taxon>
        <taxon>Aspergillus subgen. Aspergillus</taxon>
    </lineage>
</organism>
<evidence type="ECO:0000259" key="2">
    <source>
        <dbReference type="PROSITE" id="PS50181"/>
    </source>
</evidence>
<evidence type="ECO:0000313" key="3">
    <source>
        <dbReference type="EMBL" id="EYE99234.1"/>
    </source>
</evidence>
<name>A0A017SRM0_ASPRC</name>
<gene>
    <name evidence="3" type="ORF">EURHEDRAFT_541064</name>
</gene>
<dbReference type="Pfam" id="PF13637">
    <property type="entry name" value="Ank_4"/>
    <property type="match status" value="1"/>
</dbReference>
<dbReference type="AlphaFoldDB" id="A0A017SRM0"/>
<feature type="compositionally biased region" description="Acidic residues" evidence="1">
    <location>
        <begin position="83"/>
        <end position="104"/>
    </location>
</feature>
<evidence type="ECO:0000313" key="4">
    <source>
        <dbReference type="Proteomes" id="UP000019804"/>
    </source>
</evidence>
<dbReference type="HOGENOM" id="CLU_1434169_0_0_1"/>
<dbReference type="OrthoDB" id="341259at2759"/>
<dbReference type="RefSeq" id="XP_040642922.1">
    <property type="nucleotide sequence ID" value="XM_040787385.1"/>
</dbReference>
<feature type="region of interest" description="Disordered" evidence="1">
    <location>
        <begin position="78"/>
        <end position="104"/>
    </location>
</feature>
<dbReference type="InterPro" id="IPR001810">
    <property type="entry name" value="F-box_dom"/>
</dbReference>
<dbReference type="PROSITE" id="PS50181">
    <property type="entry name" value="FBOX"/>
    <property type="match status" value="1"/>
</dbReference>
<dbReference type="InterPro" id="IPR002110">
    <property type="entry name" value="Ankyrin_rpt"/>
</dbReference>
<proteinExistence type="predicted"/>
<dbReference type="Proteomes" id="UP000019804">
    <property type="component" value="Unassembled WGS sequence"/>
</dbReference>
<feature type="domain" description="F-box" evidence="2">
    <location>
        <begin position="1"/>
        <end position="49"/>
    </location>
</feature>
<accession>A0A017SRM0</accession>
<dbReference type="InterPro" id="IPR036770">
    <property type="entry name" value="Ankyrin_rpt-contain_sf"/>
</dbReference>